<feature type="DNA-binding region" description="H-T-H motif" evidence="4">
    <location>
        <begin position="34"/>
        <end position="53"/>
    </location>
</feature>
<dbReference type="InterPro" id="IPR050109">
    <property type="entry name" value="HTH-type_TetR-like_transc_reg"/>
</dbReference>
<name>A0ABW4GBN2_9ACTN</name>
<organism evidence="6 7">
    <name type="scientific">Nonomuraea guangzhouensis</name>
    <dbReference type="NCBI Taxonomy" id="1291555"/>
    <lineage>
        <taxon>Bacteria</taxon>
        <taxon>Bacillati</taxon>
        <taxon>Actinomycetota</taxon>
        <taxon>Actinomycetes</taxon>
        <taxon>Streptosporangiales</taxon>
        <taxon>Streptosporangiaceae</taxon>
        <taxon>Nonomuraea</taxon>
    </lineage>
</organism>
<reference evidence="7" key="1">
    <citation type="journal article" date="2019" name="Int. J. Syst. Evol. Microbiol.">
        <title>The Global Catalogue of Microorganisms (GCM) 10K type strain sequencing project: providing services to taxonomists for standard genome sequencing and annotation.</title>
        <authorList>
            <consortium name="The Broad Institute Genomics Platform"/>
            <consortium name="The Broad Institute Genome Sequencing Center for Infectious Disease"/>
            <person name="Wu L."/>
            <person name="Ma J."/>
        </authorList>
    </citation>
    <scope>NUCLEOTIDE SEQUENCE [LARGE SCALE GENOMIC DNA]</scope>
    <source>
        <strain evidence="7">CGMCC 1.15399</strain>
    </source>
</reference>
<keyword evidence="1" id="KW-0805">Transcription regulation</keyword>
<gene>
    <name evidence="6" type="ORF">ACFSJ0_20925</name>
</gene>
<dbReference type="PANTHER" id="PTHR30055:SF234">
    <property type="entry name" value="HTH-TYPE TRANSCRIPTIONAL REGULATOR BETI"/>
    <property type="match status" value="1"/>
</dbReference>
<dbReference type="PROSITE" id="PS50977">
    <property type="entry name" value="HTH_TETR_2"/>
    <property type="match status" value="1"/>
</dbReference>
<dbReference type="Proteomes" id="UP001597097">
    <property type="component" value="Unassembled WGS sequence"/>
</dbReference>
<dbReference type="EMBL" id="JBHUCM010000017">
    <property type="protein sequence ID" value="MFD1539531.1"/>
    <property type="molecule type" value="Genomic_DNA"/>
</dbReference>
<evidence type="ECO:0000313" key="7">
    <source>
        <dbReference type="Proteomes" id="UP001597097"/>
    </source>
</evidence>
<dbReference type="PANTHER" id="PTHR30055">
    <property type="entry name" value="HTH-TYPE TRANSCRIPTIONAL REGULATOR RUTR"/>
    <property type="match status" value="1"/>
</dbReference>
<evidence type="ECO:0000256" key="2">
    <source>
        <dbReference type="ARBA" id="ARBA00023125"/>
    </source>
</evidence>
<evidence type="ECO:0000313" key="6">
    <source>
        <dbReference type="EMBL" id="MFD1539531.1"/>
    </source>
</evidence>
<evidence type="ECO:0000256" key="3">
    <source>
        <dbReference type="ARBA" id="ARBA00023163"/>
    </source>
</evidence>
<evidence type="ECO:0000259" key="5">
    <source>
        <dbReference type="PROSITE" id="PS50977"/>
    </source>
</evidence>
<keyword evidence="3" id="KW-0804">Transcription</keyword>
<keyword evidence="2 4" id="KW-0238">DNA-binding</keyword>
<accession>A0ABW4GBN2</accession>
<dbReference type="RefSeq" id="WP_219535165.1">
    <property type="nucleotide sequence ID" value="NZ_JAHKRM010000025.1"/>
</dbReference>
<keyword evidence="7" id="KW-1185">Reference proteome</keyword>
<sequence>MEEGLRERKKRETRQRIADVAMGLFMIHGFDNVTVAQVARAADVSVNTVFNYFGTKEDLFADRQNEVVDLSSKVVRERRPGESIVAAFRRDFVDALETGDWRYGMNEGAEVFGRVVEESPALIARMREVENLSGANLAAVIAEETGAGPDDLTPQLVADQILSTTRLLARHAIRRKMAGEQWPQIWADVRAQAAGAFDLLESGIGGYGRRSLLAEAAQQGESAEEHDEAERR</sequence>
<protein>
    <submittedName>
        <fullName evidence="6">TetR/AcrR family transcriptional regulator</fullName>
    </submittedName>
</protein>
<evidence type="ECO:0000256" key="1">
    <source>
        <dbReference type="ARBA" id="ARBA00023015"/>
    </source>
</evidence>
<evidence type="ECO:0000256" key="4">
    <source>
        <dbReference type="PROSITE-ProRule" id="PRU00335"/>
    </source>
</evidence>
<feature type="domain" description="HTH tetR-type" evidence="5">
    <location>
        <begin position="11"/>
        <end position="71"/>
    </location>
</feature>
<dbReference type="InterPro" id="IPR001647">
    <property type="entry name" value="HTH_TetR"/>
</dbReference>
<proteinExistence type="predicted"/>
<dbReference type="Pfam" id="PF00440">
    <property type="entry name" value="TetR_N"/>
    <property type="match status" value="1"/>
</dbReference>
<comment type="caution">
    <text evidence="6">The sequence shown here is derived from an EMBL/GenBank/DDBJ whole genome shotgun (WGS) entry which is preliminary data.</text>
</comment>